<comment type="caution">
    <text evidence="1">The sequence shown here is derived from an EMBL/GenBank/DDBJ whole genome shotgun (WGS) entry which is preliminary data.</text>
</comment>
<reference evidence="1 2" key="1">
    <citation type="submission" date="2019-07" db="EMBL/GenBank/DDBJ databases">
        <title>Genome sequencing of Bacteroides dorei iSURF_12.</title>
        <authorList>
            <person name="Sevigny J.L."/>
            <person name="Ruoff K.L."/>
            <person name="Price C.E."/>
            <person name="Valls R.A."/>
            <person name="O'Toole G.A."/>
        </authorList>
    </citation>
    <scope>NUCLEOTIDE SEQUENCE [LARGE SCALE GENOMIC DNA]</scope>
    <source>
        <strain evidence="1 2">ANK132K_1B</strain>
    </source>
</reference>
<dbReference type="RefSeq" id="WP_105093529.1">
    <property type="nucleotide sequence ID" value="NZ_VOIF01000014.1"/>
</dbReference>
<dbReference type="EMBL" id="VOIF01000014">
    <property type="protein sequence ID" value="TWV70643.1"/>
    <property type="molecule type" value="Genomic_DNA"/>
</dbReference>
<protein>
    <submittedName>
        <fullName evidence="1">Uncharacterized protein</fullName>
    </submittedName>
</protein>
<dbReference type="GeneID" id="23319073"/>
<accession>A0A5C6L2T5</accession>
<proteinExistence type="predicted"/>
<dbReference type="Proteomes" id="UP000315833">
    <property type="component" value="Unassembled WGS sequence"/>
</dbReference>
<name>A0A5C6L2T5_9BACT</name>
<sequence length="144" mass="16276">MINLTKYINKDSRYKLLFMPFSSIIVPYIDIGQELSKAIESNIDNKRLSLIAGDALEKIISSNIVNDKDIGKYIAIKNIGILFEPALKFNLRAKIDSWAKSFILIIDSNEGTAINNIFYLAGDFKSSYSINLTEISNKTIYNEI</sequence>
<evidence type="ECO:0000313" key="2">
    <source>
        <dbReference type="Proteomes" id="UP000315833"/>
    </source>
</evidence>
<organism evidence="1 2">
    <name type="scientific">Phocaeicola dorei</name>
    <dbReference type="NCBI Taxonomy" id="357276"/>
    <lineage>
        <taxon>Bacteria</taxon>
        <taxon>Pseudomonadati</taxon>
        <taxon>Bacteroidota</taxon>
        <taxon>Bacteroidia</taxon>
        <taxon>Bacteroidales</taxon>
        <taxon>Bacteroidaceae</taxon>
        <taxon>Phocaeicola</taxon>
    </lineage>
</organism>
<gene>
    <name evidence="1" type="ORF">FSA04_12120</name>
</gene>
<dbReference type="AlphaFoldDB" id="A0A5C6L2T5"/>
<evidence type="ECO:0000313" key="1">
    <source>
        <dbReference type="EMBL" id="TWV70643.1"/>
    </source>
</evidence>